<accession>A0ABW5P3K2</accession>
<dbReference type="PROSITE" id="PS01076">
    <property type="entry name" value="ACETATE_KINASE_2"/>
    <property type="match status" value="1"/>
</dbReference>
<proteinExistence type="inferred from homology"/>
<dbReference type="InterPro" id="IPR043129">
    <property type="entry name" value="ATPase_NBD"/>
</dbReference>
<evidence type="ECO:0000313" key="11">
    <source>
        <dbReference type="EMBL" id="MFD2609698.1"/>
    </source>
</evidence>
<dbReference type="GO" id="GO:0047761">
    <property type="term" value="F:butyrate kinase activity"/>
    <property type="evidence" value="ECO:0007669"/>
    <property type="project" value="UniProtKB-EC"/>
</dbReference>
<dbReference type="HAMAP" id="MF_00542">
    <property type="entry name" value="Butyrate_kinase"/>
    <property type="match status" value="1"/>
</dbReference>
<name>A0ABW5P3K2_9DEIO</name>
<dbReference type="CDD" id="cd24011">
    <property type="entry name" value="ASKHA_NBD_BK"/>
    <property type="match status" value="1"/>
</dbReference>
<organism evidence="11 12">
    <name type="scientific">Deinococcus taklimakanensis</name>
    <dbReference type="NCBI Taxonomy" id="536443"/>
    <lineage>
        <taxon>Bacteria</taxon>
        <taxon>Thermotogati</taxon>
        <taxon>Deinococcota</taxon>
        <taxon>Deinococci</taxon>
        <taxon>Deinococcales</taxon>
        <taxon>Deinococcaceae</taxon>
        <taxon>Deinococcus</taxon>
    </lineage>
</organism>
<dbReference type="RefSeq" id="WP_386845282.1">
    <property type="nucleotide sequence ID" value="NZ_JBHUMK010000041.1"/>
</dbReference>
<keyword evidence="5 9" id="KW-0547">Nucleotide-binding</keyword>
<dbReference type="Gene3D" id="3.30.420.40">
    <property type="match status" value="2"/>
</dbReference>
<protein>
    <recommendedName>
        <fullName evidence="9">Probable butyrate kinase</fullName>
        <shortName evidence="9">BK</shortName>
        <ecNumber evidence="9">2.7.2.7</ecNumber>
    </recommendedName>
    <alternativeName>
        <fullName evidence="9">Branched-chain carboxylic acid kinase</fullName>
    </alternativeName>
</protein>
<keyword evidence="6 9" id="KW-0418">Kinase</keyword>
<dbReference type="PRINTS" id="PR00471">
    <property type="entry name" value="ACETATEKNASE"/>
</dbReference>
<dbReference type="Proteomes" id="UP001597475">
    <property type="component" value="Unassembled WGS sequence"/>
</dbReference>
<dbReference type="EC" id="2.7.2.7" evidence="9"/>
<comment type="similarity">
    <text evidence="2 9 10">Belongs to the acetokinase family.</text>
</comment>
<keyword evidence="12" id="KW-1185">Reference proteome</keyword>
<evidence type="ECO:0000256" key="9">
    <source>
        <dbReference type="HAMAP-Rule" id="MF_00542"/>
    </source>
</evidence>
<dbReference type="EMBL" id="JBHUMK010000041">
    <property type="protein sequence ID" value="MFD2609698.1"/>
    <property type="molecule type" value="Genomic_DNA"/>
</dbReference>
<dbReference type="InterPro" id="IPR023865">
    <property type="entry name" value="Aliphatic_acid_kinase_CS"/>
</dbReference>
<evidence type="ECO:0000256" key="3">
    <source>
        <dbReference type="ARBA" id="ARBA00022490"/>
    </source>
</evidence>
<dbReference type="SUPFAM" id="SSF53067">
    <property type="entry name" value="Actin-like ATPase domain"/>
    <property type="match status" value="2"/>
</dbReference>
<dbReference type="PANTHER" id="PTHR21060">
    <property type="entry name" value="ACETATE KINASE"/>
    <property type="match status" value="1"/>
</dbReference>
<dbReference type="Pfam" id="PF00871">
    <property type="entry name" value="Acetate_kinase"/>
    <property type="match status" value="1"/>
</dbReference>
<comment type="caution">
    <text evidence="11">The sequence shown here is derived from an EMBL/GenBank/DDBJ whole genome shotgun (WGS) entry which is preliminary data.</text>
</comment>
<keyword evidence="3 9" id="KW-0963">Cytoplasm</keyword>
<dbReference type="InterPro" id="IPR011245">
    <property type="entry name" value="Butyrate_kin"/>
</dbReference>
<sequence>MIAYVINPGSGGLKLACATLEPGDNPALPGQLRVDLTRAELPLAQVPRVEDLPGLVADILALSAAWPAPDAIVGRGGVIGRVPAGTYRVTPELAQYAVRAAEADAETAQVVNLGAPLALGVAQALEAAQERSVPAFIVDPQSVDELLPAAQETGVRGLRRSAQFHALNARVTARRAAYEVGKRFTDARVVVAHLGATTSVTAFEAGRAIDSSGSGPDGGPMGARQSGPLPTRCLLTLLRQHGPEETLRRLASESGFLALTGSADLKELEARSDDEDVRAATAAFVQQACKAVGEQVGALSGRPDAIVVTGGIARWDDLMDQIERRLGWMAPVLIIPGELELEALAEGAGRVLLGLEPARDWKVPAAPAGGCSGT</sequence>
<comment type="subcellular location">
    <subcellularLocation>
        <location evidence="1 9">Cytoplasm</location>
    </subcellularLocation>
</comment>
<evidence type="ECO:0000256" key="4">
    <source>
        <dbReference type="ARBA" id="ARBA00022679"/>
    </source>
</evidence>
<evidence type="ECO:0000313" key="12">
    <source>
        <dbReference type="Proteomes" id="UP001597475"/>
    </source>
</evidence>
<dbReference type="PANTHER" id="PTHR21060:SF20">
    <property type="entry name" value="BUTYRATE KINASE 1-RELATED"/>
    <property type="match status" value="1"/>
</dbReference>
<dbReference type="InterPro" id="IPR000890">
    <property type="entry name" value="Aliphatic_acid_kin_short-chain"/>
</dbReference>
<keyword evidence="4 9" id="KW-0808">Transferase</keyword>
<evidence type="ECO:0000256" key="6">
    <source>
        <dbReference type="ARBA" id="ARBA00022777"/>
    </source>
</evidence>
<evidence type="ECO:0000256" key="2">
    <source>
        <dbReference type="ARBA" id="ARBA00008748"/>
    </source>
</evidence>
<comment type="catalytic activity">
    <reaction evidence="8 9">
        <text>butanoate + ATP = butanoyl phosphate + ADP</text>
        <dbReference type="Rhea" id="RHEA:13585"/>
        <dbReference type="ChEBI" id="CHEBI:17968"/>
        <dbReference type="ChEBI" id="CHEBI:30616"/>
        <dbReference type="ChEBI" id="CHEBI:58079"/>
        <dbReference type="ChEBI" id="CHEBI:456216"/>
        <dbReference type="EC" id="2.7.2.7"/>
    </reaction>
</comment>
<evidence type="ECO:0000256" key="10">
    <source>
        <dbReference type="RuleBase" id="RU003835"/>
    </source>
</evidence>
<evidence type="ECO:0000256" key="5">
    <source>
        <dbReference type="ARBA" id="ARBA00022741"/>
    </source>
</evidence>
<gene>
    <name evidence="9" type="primary">buk</name>
    <name evidence="11" type="ORF">ACFSR9_09655</name>
</gene>
<evidence type="ECO:0000256" key="7">
    <source>
        <dbReference type="ARBA" id="ARBA00022840"/>
    </source>
</evidence>
<dbReference type="NCBIfam" id="NF002834">
    <property type="entry name" value="PRK03011.1-5"/>
    <property type="match status" value="1"/>
</dbReference>
<keyword evidence="7 9" id="KW-0067">ATP-binding</keyword>
<reference evidence="12" key="1">
    <citation type="journal article" date="2019" name="Int. J. Syst. Evol. Microbiol.">
        <title>The Global Catalogue of Microorganisms (GCM) 10K type strain sequencing project: providing services to taxonomists for standard genome sequencing and annotation.</title>
        <authorList>
            <consortium name="The Broad Institute Genomics Platform"/>
            <consortium name="The Broad Institute Genome Sequencing Center for Infectious Disease"/>
            <person name="Wu L."/>
            <person name="Ma J."/>
        </authorList>
    </citation>
    <scope>NUCLEOTIDE SEQUENCE [LARGE SCALE GENOMIC DNA]</scope>
    <source>
        <strain evidence="12">KCTC 33842</strain>
    </source>
</reference>
<evidence type="ECO:0000256" key="8">
    <source>
        <dbReference type="ARBA" id="ARBA00048596"/>
    </source>
</evidence>
<evidence type="ECO:0000256" key="1">
    <source>
        <dbReference type="ARBA" id="ARBA00004496"/>
    </source>
</evidence>